<dbReference type="KEGG" id="hyf:DTO96_101777"/>
<dbReference type="AlphaFoldDB" id="A0A345DCE8"/>
<feature type="transmembrane region" description="Helical" evidence="5">
    <location>
        <begin position="218"/>
        <end position="238"/>
    </location>
</feature>
<dbReference type="InterPro" id="IPR051598">
    <property type="entry name" value="TSUP/Inactive_protease-like"/>
</dbReference>
<evidence type="ECO:0000256" key="1">
    <source>
        <dbReference type="ARBA" id="ARBA00004141"/>
    </source>
</evidence>
<feature type="transmembrane region" description="Helical" evidence="5">
    <location>
        <begin position="7"/>
        <end position="26"/>
    </location>
</feature>
<dbReference type="RefSeq" id="WP_114563157.1">
    <property type="nucleotide sequence ID" value="NZ_CP031124.1"/>
</dbReference>
<feature type="transmembrane region" description="Helical" evidence="5">
    <location>
        <begin position="32"/>
        <end position="52"/>
    </location>
</feature>
<feature type="transmembrane region" description="Helical" evidence="5">
    <location>
        <begin position="73"/>
        <end position="92"/>
    </location>
</feature>
<dbReference type="InterPro" id="IPR002781">
    <property type="entry name" value="TM_pro_TauE-like"/>
</dbReference>
<feature type="transmembrane region" description="Helical" evidence="5">
    <location>
        <begin position="149"/>
        <end position="180"/>
    </location>
</feature>
<evidence type="ECO:0000256" key="4">
    <source>
        <dbReference type="ARBA" id="ARBA00023136"/>
    </source>
</evidence>
<gene>
    <name evidence="6" type="ORF">DTO96_101777</name>
</gene>
<sequence>MIFDPLYIALGFLVGVIVGLTGVGGGSLMTPLLIFAFGIKPSLAIGTDLLFAAITKSVGIAKHQKHGNIDWRITGLLAMGSLPTACLTLWWLRSVSFDSSEIEQYMKRTLGYMLFLTAIAIFLTQVLRKKRFEHPAEIKADDSVKKREILTVLLGAVLGFLVTFSSVGAGAVGMVALYSLYNKSSAVRLVGSDIAHAVPLTLIAGLGHASLGSVDFKLLLVLLVGSIPGIWIGSHLSTKVSDRVLRILLAVILTVSGYKLIS</sequence>
<accession>A0A345DCE8</accession>
<dbReference type="GO" id="GO:0005886">
    <property type="term" value="C:plasma membrane"/>
    <property type="evidence" value="ECO:0007669"/>
    <property type="project" value="UniProtKB-SubCell"/>
</dbReference>
<reference evidence="7" key="1">
    <citation type="submission" date="2018-07" db="EMBL/GenBank/DDBJ databases">
        <authorList>
            <person name="Kim H."/>
        </authorList>
    </citation>
    <scope>NUCLEOTIDE SEQUENCE [LARGE SCALE GENOMIC DNA]</scope>
    <source>
        <strain evidence="7">F02</strain>
    </source>
</reference>
<dbReference type="PANTHER" id="PTHR43701">
    <property type="entry name" value="MEMBRANE TRANSPORTER PROTEIN MJ0441-RELATED"/>
    <property type="match status" value="1"/>
</dbReference>
<evidence type="ECO:0000256" key="5">
    <source>
        <dbReference type="RuleBase" id="RU363041"/>
    </source>
</evidence>
<evidence type="ECO:0000313" key="6">
    <source>
        <dbReference type="EMBL" id="AXF86036.1"/>
    </source>
</evidence>
<dbReference type="OrthoDB" id="5189995at2"/>
<feature type="transmembrane region" description="Helical" evidence="5">
    <location>
        <begin position="112"/>
        <end position="128"/>
    </location>
</feature>
<comment type="subcellular location">
    <subcellularLocation>
        <location evidence="5">Cell membrane</location>
        <topology evidence="5">Multi-pass membrane protein</topology>
    </subcellularLocation>
    <subcellularLocation>
        <location evidence="1">Membrane</location>
        <topology evidence="1">Multi-pass membrane protein</topology>
    </subcellularLocation>
</comment>
<evidence type="ECO:0000256" key="3">
    <source>
        <dbReference type="ARBA" id="ARBA00022989"/>
    </source>
</evidence>
<comment type="similarity">
    <text evidence="5">Belongs to the 4-toluene sulfonate uptake permease (TSUP) (TC 2.A.102) family.</text>
</comment>
<dbReference type="PANTHER" id="PTHR43701:SF2">
    <property type="entry name" value="MEMBRANE TRANSPORTER PROTEIN YJNA-RELATED"/>
    <property type="match status" value="1"/>
</dbReference>
<keyword evidence="2 5" id="KW-0812">Transmembrane</keyword>
<dbReference type="Proteomes" id="UP000252182">
    <property type="component" value="Chromosome"/>
</dbReference>
<name>A0A345DCE8_9BURK</name>
<feature type="transmembrane region" description="Helical" evidence="5">
    <location>
        <begin position="244"/>
        <end position="261"/>
    </location>
</feature>
<organism evidence="6 7">
    <name type="scientific">Ephemeroptericola cinctiostellae</name>
    <dbReference type="NCBI Taxonomy" id="2268024"/>
    <lineage>
        <taxon>Bacteria</taxon>
        <taxon>Pseudomonadati</taxon>
        <taxon>Pseudomonadota</taxon>
        <taxon>Betaproteobacteria</taxon>
        <taxon>Burkholderiales</taxon>
        <taxon>Burkholderiaceae</taxon>
        <taxon>Ephemeroptericola</taxon>
    </lineage>
</organism>
<evidence type="ECO:0000313" key="7">
    <source>
        <dbReference type="Proteomes" id="UP000252182"/>
    </source>
</evidence>
<keyword evidence="4 5" id="KW-0472">Membrane</keyword>
<protein>
    <recommendedName>
        <fullName evidence="5">Probable membrane transporter protein</fullName>
    </recommendedName>
</protein>
<keyword evidence="5" id="KW-1003">Cell membrane</keyword>
<dbReference type="Pfam" id="PF01925">
    <property type="entry name" value="TauE"/>
    <property type="match status" value="1"/>
</dbReference>
<dbReference type="EMBL" id="CP031124">
    <property type="protein sequence ID" value="AXF86036.1"/>
    <property type="molecule type" value="Genomic_DNA"/>
</dbReference>
<evidence type="ECO:0000256" key="2">
    <source>
        <dbReference type="ARBA" id="ARBA00022692"/>
    </source>
</evidence>
<keyword evidence="7" id="KW-1185">Reference proteome</keyword>
<keyword evidence="3 5" id="KW-1133">Transmembrane helix</keyword>
<proteinExistence type="inferred from homology"/>